<dbReference type="Proteomes" id="UP000515728">
    <property type="component" value="Chromosome"/>
</dbReference>
<evidence type="ECO:0000313" key="1">
    <source>
        <dbReference type="EMBL" id="QNG51663.1"/>
    </source>
</evidence>
<gene>
    <name evidence="1" type="ORF">H6H00_26745</name>
</gene>
<dbReference type="KEGG" id="ppel:H6H00_26745"/>
<dbReference type="EMBL" id="CP060131">
    <property type="protein sequence ID" value="QNG51663.1"/>
    <property type="molecule type" value="Genomic_DNA"/>
</dbReference>
<dbReference type="RefSeq" id="WP_185718417.1">
    <property type="nucleotide sequence ID" value="NZ_BAAAWI010000001.1"/>
</dbReference>
<sequence length="121" mass="13892">MTSLQLAQASGVVTLYCGRTADSAERMSRRDLYWLKQATAWQATWQAGQVSFEERSSVASLDQDGIKATFSREWQMVLAPLAARALKNLSWKRTRVVNQRPRRAYRNFLLESSDPYDEWSA</sequence>
<organism evidence="1 2">
    <name type="scientific">Pseudonocardia petroleophila</name>
    <dbReference type="NCBI Taxonomy" id="37331"/>
    <lineage>
        <taxon>Bacteria</taxon>
        <taxon>Bacillati</taxon>
        <taxon>Actinomycetota</taxon>
        <taxon>Actinomycetes</taxon>
        <taxon>Pseudonocardiales</taxon>
        <taxon>Pseudonocardiaceae</taxon>
        <taxon>Pseudonocardia</taxon>
    </lineage>
</organism>
<reference evidence="1 2" key="1">
    <citation type="submission" date="2020-08" db="EMBL/GenBank/DDBJ databases">
        <authorList>
            <person name="Mo P."/>
        </authorList>
    </citation>
    <scope>NUCLEOTIDE SEQUENCE [LARGE SCALE GENOMIC DNA]</scope>
    <source>
        <strain evidence="1 2">CGMCC 4.1532</strain>
    </source>
</reference>
<protein>
    <submittedName>
        <fullName evidence="1">Uncharacterized protein</fullName>
    </submittedName>
</protein>
<keyword evidence="2" id="KW-1185">Reference proteome</keyword>
<dbReference type="AlphaFoldDB" id="A0A7G7MFV2"/>
<proteinExistence type="predicted"/>
<accession>A0A7G7MFV2</accession>
<evidence type="ECO:0000313" key="2">
    <source>
        <dbReference type="Proteomes" id="UP000515728"/>
    </source>
</evidence>
<name>A0A7G7MFV2_9PSEU</name>